<dbReference type="Gene3D" id="3.60.15.10">
    <property type="entry name" value="Ribonuclease Z/Hydroxyacylglutathione hydrolase-like"/>
    <property type="match status" value="1"/>
</dbReference>
<name>A0A1L0BDZ8_9ASCO</name>
<dbReference type="AlphaFoldDB" id="A0A1L0BDZ8"/>
<dbReference type="CDD" id="cd07735">
    <property type="entry name" value="class_II_PDE_MBL-fold"/>
    <property type="match status" value="1"/>
</dbReference>
<sequence length="357" mass="39313">MSFELTFLGASGGPIELGTCGLMLKPANVSYQEIIDDDHSNPLLMIDGGSGAYALAEIIRDASSVLSRLLLLYPDSLEVRDYFELDLTHPFRSVEDIPLVALKKIFGRLKSMLLTHPHLDHILALVINLAGFPVCNMPRKLTVYGSDFTVGALRKHVFNGIIWPDLTAANLFDFQSIPFKLELLLNNDYYTVTMMELSHGHLHLGAPGSIYPSLAFLVRDNTTDAKILVFGDFEADLVLGTNINRQLWKHVAPFILDGSLKAVVLECSSLTVASGTELYGHLMPPHLISEMKTLASLCMLQTTNKPLDGLQVIVTHVKESDFGDPRRKILHELRELNEKSGLGLRVSIAVSGVLVVV</sequence>
<organism evidence="2 3">
    <name type="scientific">Sungouiella intermedia</name>
    <dbReference type="NCBI Taxonomy" id="45354"/>
    <lineage>
        <taxon>Eukaryota</taxon>
        <taxon>Fungi</taxon>
        <taxon>Dikarya</taxon>
        <taxon>Ascomycota</taxon>
        <taxon>Saccharomycotina</taxon>
        <taxon>Pichiomycetes</taxon>
        <taxon>Metschnikowiaceae</taxon>
        <taxon>Sungouiella</taxon>
    </lineage>
</organism>
<dbReference type="GO" id="GO:0047555">
    <property type="term" value="F:3',5'-cyclic-GMP phosphodiesterase activity"/>
    <property type="evidence" value="ECO:0007669"/>
    <property type="project" value="TreeGrafter"/>
</dbReference>
<dbReference type="GO" id="GO:1902660">
    <property type="term" value="P:negative regulation of glucose mediated signaling pathway"/>
    <property type="evidence" value="ECO:0007669"/>
    <property type="project" value="TreeGrafter"/>
</dbReference>
<dbReference type="SUPFAM" id="SSF56281">
    <property type="entry name" value="Metallo-hydrolase/oxidoreductase"/>
    <property type="match status" value="1"/>
</dbReference>
<dbReference type="EMBL" id="LT635764">
    <property type="protein sequence ID" value="SGZ49304.1"/>
    <property type="molecule type" value="Genomic_DNA"/>
</dbReference>
<reference evidence="2 3" key="1">
    <citation type="submission" date="2016-10" db="EMBL/GenBank/DDBJ databases">
        <authorList>
            <person name="de Groot N.N."/>
        </authorList>
    </citation>
    <scope>NUCLEOTIDE SEQUENCE [LARGE SCALE GENOMIC DNA]</scope>
    <source>
        <strain evidence="2 3">PYCC 4715</strain>
    </source>
</reference>
<dbReference type="InterPro" id="IPR000396">
    <property type="entry name" value="Pdiesterase2"/>
</dbReference>
<protein>
    <submittedName>
        <fullName evidence="2">CIC11C00000002098</fullName>
    </submittedName>
</protein>
<dbReference type="Pfam" id="PF02112">
    <property type="entry name" value="PDEase_II"/>
    <property type="match status" value="1"/>
</dbReference>
<dbReference type="PANTHER" id="PTHR28283">
    <property type="entry name" value="3',5'-CYCLIC-NUCLEOTIDE PHOSPHODIESTERASE 1"/>
    <property type="match status" value="1"/>
</dbReference>
<evidence type="ECO:0000256" key="1">
    <source>
        <dbReference type="PIRNR" id="PIRNR000962"/>
    </source>
</evidence>
<dbReference type="GO" id="GO:0004115">
    <property type="term" value="F:3',5'-cyclic-AMP phosphodiesterase activity"/>
    <property type="evidence" value="ECO:0007669"/>
    <property type="project" value="UniProtKB-UniRule"/>
</dbReference>
<dbReference type="GO" id="GO:0006198">
    <property type="term" value="P:cAMP catabolic process"/>
    <property type="evidence" value="ECO:0007669"/>
    <property type="project" value="UniProtKB-UniRule"/>
</dbReference>
<accession>A0A1L0BDZ8</accession>
<proteinExistence type="inferred from homology"/>
<dbReference type="PANTHER" id="PTHR28283:SF1">
    <property type="entry name" value="3',5'-CYCLIC-NUCLEOTIDE PHOSPHODIESTERASE 1"/>
    <property type="match status" value="1"/>
</dbReference>
<dbReference type="PRINTS" id="PR00388">
    <property type="entry name" value="PDIESTERASE2"/>
</dbReference>
<keyword evidence="1" id="KW-0114">cAMP</keyword>
<dbReference type="InterPro" id="IPR036866">
    <property type="entry name" value="RibonucZ/Hydroxyglut_hydro"/>
</dbReference>
<dbReference type="PIRSF" id="PIRSF000962">
    <property type="entry name" value="Cyc_nuc_PDEase"/>
    <property type="match status" value="1"/>
</dbReference>
<keyword evidence="1" id="KW-0378">Hydrolase</keyword>
<comment type="similarity">
    <text evidence="1">Belongs to the cyclic nucleotide phosphodiesterase class-II family.</text>
</comment>
<evidence type="ECO:0000313" key="3">
    <source>
        <dbReference type="Proteomes" id="UP000182259"/>
    </source>
</evidence>
<dbReference type="Proteomes" id="UP000182259">
    <property type="component" value="Chromosome I"/>
</dbReference>
<gene>
    <name evidence="2" type="ORF">SAMEA4029009_CIC11G00000002098</name>
</gene>
<evidence type="ECO:0000313" key="2">
    <source>
        <dbReference type="EMBL" id="SGZ49304.1"/>
    </source>
</evidence>